<name>A0ABR1AEI3_POLSC</name>
<keyword evidence="3" id="KW-1185">Reference proteome</keyword>
<gene>
    <name evidence="2" type="ORF">RUM44_005104</name>
</gene>
<evidence type="ECO:0000313" key="3">
    <source>
        <dbReference type="Proteomes" id="UP001359485"/>
    </source>
</evidence>
<organism evidence="2 3">
    <name type="scientific">Polyplax serrata</name>
    <name type="common">Common mouse louse</name>
    <dbReference type="NCBI Taxonomy" id="468196"/>
    <lineage>
        <taxon>Eukaryota</taxon>
        <taxon>Metazoa</taxon>
        <taxon>Ecdysozoa</taxon>
        <taxon>Arthropoda</taxon>
        <taxon>Hexapoda</taxon>
        <taxon>Insecta</taxon>
        <taxon>Pterygota</taxon>
        <taxon>Neoptera</taxon>
        <taxon>Paraneoptera</taxon>
        <taxon>Psocodea</taxon>
        <taxon>Troctomorpha</taxon>
        <taxon>Phthiraptera</taxon>
        <taxon>Anoplura</taxon>
        <taxon>Polyplacidae</taxon>
        <taxon>Polyplax</taxon>
    </lineage>
</organism>
<proteinExistence type="predicted"/>
<reference evidence="2 3" key="1">
    <citation type="submission" date="2023-09" db="EMBL/GenBank/DDBJ databases">
        <title>Genomes of two closely related lineages of the louse Polyplax serrata with different host specificities.</title>
        <authorList>
            <person name="Martinu J."/>
            <person name="Tarabai H."/>
            <person name="Stefka J."/>
            <person name="Hypsa V."/>
        </authorList>
    </citation>
    <scope>NUCLEOTIDE SEQUENCE [LARGE SCALE GENOMIC DNA]</scope>
    <source>
        <strain evidence="2">98ZLc_SE</strain>
    </source>
</reference>
<comment type="caution">
    <text evidence="2">The sequence shown here is derived from an EMBL/GenBank/DDBJ whole genome shotgun (WGS) entry which is preliminary data.</text>
</comment>
<sequence>MLREDDQLARLQSERQIINEGTAIWRNKRKLETLLEAEEKKLQWNMLTSYNPWGKPGHGAPMPGALRKTKWIFENPNEEINPHSVTTLGRPGHGAPIRTPTGKPLALIRSDPLLRFQMHNLSRAAVENDLRYKSTPHDKENYRRELDAIVCQKKKADRLESENVNSNAAEKKGWTNDVVFKKMERDRDGKNEREQFFEISGGGVELVPLLAKHRMVTKCPLSTTDITKMSRLCNQLTKQGSTPPEYLKQLCYQVEEKERQKLQEREEETVQSNRHFETWQGFWGRPGHGAPKALSQREKLDVILYKMPSKRIINKKQQ</sequence>
<dbReference type="EMBL" id="JAWJWF010000051">
    <property type="protein sequence ID" value="KAK6617516.1"/>
    <property type="molecule type" value="Genomic_DNA"/>
</dbReference>
<evidence type="ECO:0000256" key="1">
    <source>
        <dbReference type="SAM" id="MobiDB-lite"/>
    </source>
</evidence>
<feature type="region of interest" description="Disordered" evidence="1">
    <location>
        <begin position="83"/>
        <end position="103"/>
    </location>
</feature>
<protein>
    <submittedName>
        <fullName evidence="2">Uncharacterized protein</fullName>
    </submittedName>
</protein>
<dbReference type="Proteomes" id="UP001359485">
    <property type="component" value="Unassembled WGS sequence"/>
</dbReference>
<accession>A0ABR1AEI3</accession>
<evidence type="ECO:0000313" key="2">
    <source>
        <dbReference type="EMBL" id="KAK6617516.1"/>
    </source>
</evidence>